<sequence length="124" mass="13500">MADPRKAASWDGGALWGVRGPNVRQWYRLRDDPSITHRRRGFPMSAAVAWIFATVVEQPAGHQWSGPMARTEEARTVYGEGPDMTKARGASLARAHRGPPSPSASTDRRSYGLAGHLAVVVQPP</sequence>
<evidence type="ECO:0000256" key="1">
    <source>
        <dbReference type="SAM" id="MobiDB-lite"/>
    </source>
</evidence>
<evidence type="ECO:0000313" key="3">
    <source>
        <dbReference type="Proteomes" id="UP001501563"/>
    </source>
</evidence>
<reference evidence="3" key="1">
    <citation type="journal article" date="2019" name="Int. J. Syst. Evol. Microbiol.">
        <title>The Global Catalogue of Microorganisms (GCM) 10K type strain sequencing project: providing services to taxonomists for standard genome sequencing and annotation.</title>
        <authorList>
            <consortium name="The Broad Institute Genomics Platform"/>
            <consortium name="The Broad Institute Genome Sequencing Center for Infectious Disease"/>
            <person name="Wu L."/>
            <person name="Ma J."/>
        </authorList>
    </citation>
    <scope>NUCLEOTIDE SEQUENCE [LARGE SCALE GENOMIC DNA]</scope>
    <source>
        <strain evidence="3">JCM 16578</strain>
    </source>
</reference>
<dbReference type="EMBL" id="BAAAZA010000006">
    <property type="protein sequence ID" value="GAA3862104.1"/>
    <property type="molecule type" value="Genomic_DNA"/>
</dbReference>
<name>A0ABP7K291_9ACTN</name>
<accession>A0ABP7K291</accession>
<gene>
    <name evidence="2" type="ORF">GCM10022207_27310</name>
</gene>
<feature type="region of interest" description="Disordered" evidence="1">
    <location>
        <begin position="80"/>
        <end position="112"/>
    </location>
</feature>
<protein>
    <recommendedName>
        <fullName evidence="4">Transposase</fullName>
    </recommendedName>
</protein>
<comment type="caution">
    <text evidence="2">The sequence shown here is derived from an EMBL/GenBank/DDBJ whole genome shotgun (WGS) entry which is preliminary data.</text>
</comment>
<proteinExistence type="predicted"/>
<evidence type="ECO:0008006" key="4">
    <source>
        <dbReference type="Google" id="ProtNLM"/>
    </source>
</evidence>
<evidence type="ECO:0000313" key="2">
    <source>
        <dbReference type="EMBL" id="GAA3862104.1"/>
    </source>
</evidence>
<organism evidence="2 3">
    <name type="scientific">Streptomyces lannensis</name>
    <dbReference type="NCBI Taxonomy" id="766498"/>
    <lineage>
        <taxon>Bacteria</taxon>
        <taxon>Bacillati</taxon>
        <taxon>Actinomycetota</taxon>
        <taxon>Actinomycetes</taxon>
        <taxon>Kitasatosporales</taxon>
        <taxon>Streptomycetaceae</taxon>
        <taxon>Streptomyces</taxon>
    </lineage>
</organism>
<dbReference type="Proteomes" id="UP001501563">
    <property type="component" value="Unassembled WGS sequence"/>
</dbReference>
<keyword evidence="3" id="KW-1185">Reference proteome</keyword>